<keyword evidence="2" id="KW-0378">Hydrolase</keyword>
<dbReference type="InterPro" id="IPR000086">
    <property type="entry name" value="NUDIX_hydrolase_dom"/>
</dbReference>
<evidence type="ECO:0000259" key="1">
    <source>
        <dbReference type="PROSITE" id="PS51462"/>
    </source>
</evidence>
<dbReference type="SUPFAM" id="SSF55811">
    <property type="entry name" value="Nudix"/>
    <property type="match status" value="1"/>
</dbReference>
<dbReference type="RefSeq" id="WP_306068944.1">
    <property type="nucleotide sequence ID" value="NZ_CP120988.1"/>
</dbReference>
<dbReference type="EC" id="3.6.-.-" evidence="2"/>
<dbReference type="Pfam" id="PF00293">
    <property type="entry name" value="NUDIX"/>
    <property type="match status" value="1"/>
</dbReference>
<dbReference type="EMBL" id="CP120988">
    <property type="protein sequence ID" value="WLQ60907.1"/>
    <property type="molecule type" value="Genomic_DNA"/>
</dbReference>
<protein>
    <submittedName>
        <fullName evidence="2">NUDIX hydrolase</fullName>
        <ecNumber evidence="2">3.6.-.-</ecNumber>
    </submittedName>
</protein>
<sequence>MSEELNAGRSGQAVSPGWLPPEQYAETVMKATAFACMYFTDEHDNPLQLKAVYSRTHPWQLVGGTMDPGERPWETALRECREETGIVYDGPAELLASVFGQPGAEWPYATIGFVFEGGRLTDEQIHSLVLDPAEHDQARVLPLSEWRALMPRRDFVRLDAVAQARRTGTAAYFGSWDWET</sequence>
<reference evidence="2 3" key="1">
    <citation type="submission" date="2023-03" db="EMBL/GenBank/DDBJ databases">
        <title>Isolation and description of six Streptomyces strains from soil environments, able to metabolize different microbial glucans.</title>
        <authorList>
            <person name="Widen T."/>
            <person name="Larsbrink J."/>
        </authorList>
    </citation>
    <scope>NUCLEOTIDE SEQUENCE [LARGE SCALE GENOMIC DNA]</scope>
    <source>
        <strain evidence="2 3">Alt2</strain>
    </source>
</reference>
<dbReference type="InterPro" id="IPR015797">
    <property type="entry name" value="NUDIX_hydrolase-like_dom_sf"/>
</dbReference>
<accession>A0ABY9IZE2</accession>
<evidence type="ECO:0000313" key="2">
    <source>
        <dbReference type="EMBL" id="WLQ60907.1"/>
    </source>
</evidence>
<dbReference type="PROSITE" id="PS51462">
    <property type="entry name" value="NUDIX"/>
    <property type="match status" value="1"/>
</dbReference>
<feature type="domain" description="Nudix hydrolase" evidence="1">
    <location>
        <begin position="29"/>
        <end position="163"/>
    </location>
</feature>
<keyword evidence="3" id="KW-1185">Reference proteome</keyword>
<name>A0ABY9IZE2_9ACTN</name>
<organism evidence="2 3">
    <name type="scientific">Streptomyces poriferorum</name>
    <dbReference type="NCBI Taxonomy" id="2798799"/>
    <lineage>
        <taxon>Bacteria</taxon>
        <taxon>Bacillati</taxon>
        <taxon>Actinomycetota</taxon>
        <taxon>Actinomycetes</taxon>
        <taxon>Kitasatosporales</taxon>
        <taxon>Streptomycetaceae</taxon>
        <taxon>Streptomyces</taxon>
    </lineage>
</organism>
<gene>
    <name evidence="2" type="ORF">P8A19_38175</name>
</gene>
<proteinExistence type="predicted"/>
<dbReference type="Gene3D" id="3.90.79.10">
    <property type="entry name" value="Nucleoside Triphosphate Pyrophosphohydrolase"/>
    <property type="match status" value="1"/>
</dbReference>
<evidence type="ECO:0000313" key="3">
    <source>
        <dbReference type="Proteomes" id="UP001235744"/>
    </source>
</evidence>
<dbReference type="GO" id="GO:0016787">
    <property type="term" value="F:hydrolase activity"/>
    <property type="evidence" value="ECO:0007669"/>
    <property type="project" value="UniProtKB-KW"/>
</dbReference>
<dbReference type="Proteomes" id="UP001235744">
    <property type="component" value="Chromosome"/>
</dbReference>